<evidence type="ECO:0000256" key="1">
    <source>
        <dbReference type="ARBA" id="ARBA00004123"/>
    </source>
</evidence>
<dbReference type="InterPro" id="IPR004827">
    <property type="entry name" value="bZIP"/>
</dbReference>
<feature type="coiled-coil region" evidence="6">
    <location>
        <begin position="21"/>
        <end position="74"/>
    </location>
</feature>
<dbReference type="PROSITE" id="PS50217">
    <property type="entry name" value="BZIP"/>
    <property type="match status" value="1"/>
</dbReference>
<evidence type="ECO:0000256" key="3">
    <source>
        <dbReference type="ARBA" id="ARBA00023125"/>
    </source>
</evidence>
<keyword evidence="3" id="KW-0238">DNA-binding</keyword>
<keyword evidence="5" id="KW-0539">Nucleus</keyword>
<reference evidence="8 9" key="1">
    <citation type="journal article" date="2020" name="Nat. Food">
        <title>A phased Vanilla planifolia genome enables genetic improvement of flavour and production.</title>
        <authorList>
            <person name="Hasing T."/>
            <person name="Tang H."/>
            <person name="Brym M."/>
            <person name="Khazi F."/>
            <person name="Huang T."/>
            <person name="Chambers A.H."/>
        </authorList>
    </citation>
    <scope>NUCLEOTIDE SEQUENCE [LARGE SCALE GENOMIC DNA]</scope>
    <source>
        <tissue evidence="8">Leaf</tissue>
    </source>
</reference>
<evidence type="ECO:0000256" key="6">
    <source>
        <dbReference type="SAM" id="Coils"/>
    </source>
</evidence>
<dbReference type="Proteomes" id="UP000636800">
    <property type="component" value="Chromosome 11"/>
</dbReference>
<dbReference type="InterPro" id="IPR046347">
    <property type="entry name" value="bZIP_sf"/>
</dbReference>
<evidence type="ECO:0000256" key="4">
    <source>
        <dbReference type="ARBA" id="ARBA00023163"/>
    </source>
</evidence>
<comment type="caution">
    <text evidence="8">The sequence shown here is derived from an EMBL/GenBank/DDBJ whole genome shotgun (WGS) entry which is preliminary data.</text>
</comment>
<dbReference type="Gene3D" id="1.20.5.170">
    <property type="match status" value="1"/>
</dbReference>
<keyword evidence="9" id="KW-1185">Reference proteome</keyword>
<dbReference type="PANTHER" id="PTHR45764">
    <property type="entry name" value="BZIP TRANSCRIPTION FACTOR 44"/>
    <property type="match status" value="1"/>
</dbReference>
<accession>A0A835UJ35</accession>
<dbReference type="GO" id="GO:0003700">
    <property type="term" value="F:DNA-binding transcription factor activity"/>
    <property type="evidence" value="ECO:0007669"/>
    <property type="project" value="InterPro"/>
</dbReference>
<keyword evidence="2" id="KW-0805">Transcription regulation</keyword>
<evidence type="ECO:0000313" key="8">
    <source>
        <dbReference type="EMBL" id="KAG0461261.1"/>
    </source>
</evidence>
<dbReference type="GO" id="GO:0045893">
    <property type="term" value="P:positive regulation of DNA-templated transcription"/>
    <property type="evidence" value="ECO:0007669"/>
    <property type="project" value="TreeGrafter"/>
</dbReference>
<feature type="domain" description="BZIP" evidence="7">
    <location>
        <begin position="29"/>
        <end position="71"/>
    </location>
</feature>
<proteinExistence type="predicted"/>
<evidence type="ECO:0000259" key="7">
    <source>
        <dbReference type="PROSITE" id="PS50217"/>
    </source>
</evidence>
<dbReference type="GO" id="GO:0000976">
    <property type="term" value="F:transcription cis-regulatory region binding"/>
    <property type="evidence" value="ECO:0007669"/>
    <property type="project" value="TreeGrafter"/>
</dbReference>
<dbReference type="CDD" id="cd14702">
    <property type="entry name" value="bZIP_plant_GBF1"/>
    <property type="match status" value="1"/>
</dbReference>
<comment type="subcellular location">
    <subcellularLocation>
        <location evidence="1">Nucleus</location>
    </subcellularLocation>
</comment>
<sequence>MASPSGASTGSSCLLNKSGSEEELQALLDQKKRKRMLLNRESARRCRVRKQKRLEDLTTQVGQLRMENSQLLDNHHFITNQHLLVEAENSVLRAQIIELNSRLSSLVGILQYMNMNSSAGDSQMYYY</sequence>
<evidence type="ECO:0000256" key="2">
    <source>
        <dbReference type="ARBA" id="ARBA00023015"/>
    </source>
</evidence>
<evidence type="ECO:0000313" key="9">
    <source>
        <dbReference type="Proteomes" id="UP000636800"/>
    </source>
</evidence>
<keyword evidence="6" id="KW-0175">Coiled coil</keyword>
<dbReference type="SUPFAM" id="SSF57959">
    <property type="entry name" value="Leucine zipper domain"/>
    <property type="match status" value="1"/>
</dbReference>
<dbReference type="GO" id="GO:0005634">
    <property type="term" value="C:nucleus"/>
    <property type="evidence" value="ECO:0007669"/>
    <property type="project" value="UniProtKB-SubCell"/>
</dbReference>
<dbReference type="Pfam" id="PF00170">
    <property type="entry name" value="bZIP_1"/>
    <property type="match status" value="1"/>
</dbReference>
<dbReference type="AlphaFoldDB" id="A0A835UJ35"/>
<evidence type="ECO:0000256" key="5">
    <source>
        <dbReference type="ARBA" id="ARBA00023242"/>
    </source>
</evidence>
<gene>
    <name evidence="8" type="ORF">HPP92_021558</name>
</gene>
<dbReference type="PANTHER" id="PTHR45764:SF76">
    <property type="entry name" value="OS02G0132500 PROTEIN"/>
    <property type="match status" value="1"/>
</dbReference>
<name>A0A835UJ35_VANPL</name>
<dbReference type="OrthoDB" id="1930760at2759"/>
<dbReference type="SMART" id="SM00338">
    <property type="entry name" value="BRLZ"/>
    <property type="match status" value="1"/>
</dbReference>
<dbReference type="GO" id="GO:0046982">
    <property type="term" value="F:protein heterodimerization activity"/>
    <property type="evidence" value="ECO:0007669"/>
    <property type="project" value="UniProtKB-ARBA"/>
</dbReference>
<organism evidence="8 9">
    <name type="scientific">Vanilla planifolia</name>
    <name type="common">Vanilla</name>
    <dbReference type="NCBI Taxonomy" id="51239"/>
    <lineage>
        <taxon>Eukaryota</taxon>
        <taxon>Viridiplantae</taxon>
        <taxon>Streptophyta</taxon>
        <taxon>Embryophyta</taxon>
        <taxon>Tracheophyta</taxon>
        <taxon>Spermatophyta</taxon>
        <taxon>Magnoliopsida</taxon>
        <taxon>Liliopsida</taxon>
        <taxon>Asparagales</taxon>
        <taxon>Orchidaceae</taxon>
        <taxon>Vanilloideae</taxon>
        <taxon>Vanilleae</taxon>
        <taxon>Vanilla</taxon>
    </lineage>
</organism>
<dbReference type="InterPro" id="IPR045314">
    <property type="entry name" value="bZIP_plant_GBF1"/>
</dbReference>
<dbReference type="FunFam" id="1.20.5.170:FF:000020">
    <property type="entry name" value="BZIP transcription factor"/>
    <property type="match status" value="1"/>
</dbReference>
<protein>
    <recommendedName>
        <fullName evidence="7">BZIP domain-containing protein</fullName>
    </recommendedName>
</protein>
<keyword evidence="4" id="KW-0804">Transcription</keyword>
<dbReference type="EMBL" id="JADCNL010000011">
    <property type="protein sequence ID" value="KAG0461261.1"/>
    <property type="molecule type" value="Genomic_DNA"/>
</dbReference>